<proteinExistence type="predicted"/>
<dbReference type="InterPro" id="IPR013783">
    <property type="entry name" value="Ig-like_fold"/>
</dbReference>
<dbReference type="SMART" id="SM00409">
    <property type="entry name" value="IG"/>
    <property type="match status" value="2"/>
</dbReference>
<feature type="domain" description="Ig-like" evidence="4">
    <location>
        <begin position="225"/>
        <end position="311"/>
    </location>
</feature>
<dbReference type="STRING" id="32264.T1JQV8"/>
<dbReference type="InterPro" id="IPR003598">
    <property type="entry name" value="Ig_sub2"/>
</dbReference>
<reference evidence="6" key="1">
    <citation type="submission" date="2011-08" db="EMBL/GenBank/DDBJ databases">
        <authorList>
            <person name="Rombauts S."/>
        </authorList>
    </citation>
    <scope>NUCLEOTIDE SEQUENCE</scope>
    <source>
        <strain evidence="6">London</strain>
    </source>
</reference>
<reference evidence="5" key="2">
    <citation type="submission" date="2015-06" db="UniProtKB">
        <authorList>
            <consortium name="EnsemblMetazoa"/>
        </authorList>
    </citation>
    <scope>IDENTIFICATION</scope>
</reference>
<keyword evidence="3" id="KW-1015">Disulfide bond</keyword>
<keyword evidence="2" id="KW-0472">Membrane</keyword>
<evidence type="ECO:0000313" key="5">
    <source>
        <dbReference type="EnsemblMetazoa" id="tetur01g04630.1"/>
    </source>
</evidence>
<accession>T1JQV8</accession>
<dbReference type="SUPFAM" id="SSF48726">
    <property type="entry name" value="Immunoglobulin"/>
    <property type="match status" value="3"/>
</dbReference>
<comment type="subcellular location">
    <subcellularLocation>
        <location evidence="1">Membrane</location>
        <topology evidence="1">Single-pass membrane protein</topology>
    </subcellularLocation>
</comment>
<dbReference type="InterPro" id="IPR036179">
    <property type="entry name" value="Ig-like_dom_sf"/>
</dbReference>
<dbReference type="PANTHER" id="PTHR23278:SF19">
    <property type="entry name" value="OBSCURIN"/>
    <property type="match status" value="1"/>
</dbReference>
<dbReference type="Gene3D" id="2.60.40.10">
    <property type="entry name" value="Immunoglobulins"/>
    <property type="match status" value="3"/>
</dbReference>
<keyword evidence="6" id="KW-1185">Reference proteome</keyword>
<dbReference type="EnsemblMetazoa" id="tetur01g04630.1">
    <property type="protein sequence ID" value="tetur01g04630.1"/>
    <property type="gene ID" value="tetur01g04630"/>
</dbReference>
<evidence type="ECO:0000259" key="4">
    <source>
        <dbReference type="PROSITE" id="PS50835"/>
    </source>
</evidence>
<dbReference type="PANTHER" id="PTHR23278">
    <property type="entry name" value="SIDESTEP PROTEIN"/>
    <property type="match status" value="1"/>
</dbReference>
<dbReference type="HOGENOM" id="CLU_046476_0_1_1"/>
<dbReference type="AlphaFoldDB" id="T1JQV8"/>
<dbReference type="GO" id="GO:0016020">
    <property type="term" value="C:membrane"/>
    <property type="evidence" value="ECO:0007669"/>
    <property type="project" value="UniProtKB-SubCell"/>
</dbReference>
<dbReference type="CDD" id="cd00096">
    <property type="entry name" value="Ig"/>
    <property type="match status" value="1"/>
</dbReference>
<protein>
    <recommendedName>
        <fullName evidence="4">Ig-like domain-containing protein</fullName>
    </recommendedName>
</protein>
<dbReference type="eggNOG" id="KOG3515">
    <property type="taxonomic scope" value="Eukaryota"/>
</dbReference>
<dbReference type="InterPro" id="IPR003599">
    <property type="entry name" value="Ig_sub"/>
</dbReference>
<dbReference type="Proteomes" id="UP000015104">
    <property type="component" value="Unassembled WGS sequence"/>
</dbReference>
<evidence type="ECO:0000256" key="2">
    <source>
        <dbReference type="ARBA" id="ARBA00023136"/>
    </source>
</evidence>
<dbReference type="Pfam" id="PF08205">
    <property type="entry name" value="C2-set_2"/>
    <property type="match status" value="2"/>
</dbReference>
<feature type="domain" description="Ig-like" evidence="4">
    <location>
        <begin position="21"/>
        <end position="119"/>
    </location>
</feature>
<feature type="domain" description="Ig-like" evidence="4">
    <location>
        <begin position="126"/>
        <end position="220"/>
    </location>
</feature>
<evidence type="ECO:0000256" key="1">
    <source>
        <dbReference type="ARBA" id="ARBA00004167"/>
    </source>
</evidence>
<name>T1JQV8_TETUR</name>
<evidence type="ECO:0000256" key="3">
    <source>
        <dbReference type="ARBA" id="ARBA00023157"/>
    </source>
</evidence>
<dbReference type="InterPro" id="IPR013162">
    <property type="entry name" value="CD80_C2-set"/>
</dbReference>
<organism evidence="5 6">
    <name type="scientific">Tetranychus urticae</name>
    <name type="common">Two-spotted spider mite</name>
    <dbReference type="NCBI Taxonomy" id="32264"/>
    <lineage>
        <taxon>Eukaryota</taxon>
        <taxon>Metazoa</taxon>
        <taxon>Ecdysozoa</taxon>
        <taxon>Arthropoda</taxon>
        <taxon>Chelicerata</taxon>
        <taxon>Arachnida</taxon>
        <taxon>Acari</taxon>
        <taxon>Acariformes</taxon>
        <taxon>Trombidiformes</taxon>
        <taxon>Prostigmata</taxon>
        <taxon>Eleutherengona</taxon>
        <taxon>Raphignathae</taxon>
        <taxon>Tetranychoidea</taxon>
        <taxon>Tetranychidae</taxon>
        <taxon>Tetranychus</taxon>
    </lineage>
</organism>
<dbReference type="PROSITE" id="PS50835">
    <property type="entry name" value="IG_LIKE"/>
    <property type="match status" value="3"/>
</dbReference>
<dbReference type="InterPro" id="IPR007110">
    <property type="entry name" value="Ig-like_dom"/>
</dbReference>
<dbReference type="EMBL" id="CAEY01000442">
    <property type="status" value="NOT_ANNOTATED_CDS"/>
    <property type="molecule type" value="Genomic_DNA"/>
</dbReference>
<evidence type="ECO:0000313" key="6">
    <source>
        <dbReference type="Proteomes" id="UP000015104"/>
    </source>
</evidence>
<dbReference type="SMART" id="SM00408">
    <property type="entry name" value="IGc2"/>
    <property type="match status" value="2"/>
</dbReference>
<dbReference type="Pfam" id="PF13927">
    <property type="entry name" value="Ig_3"/>
    <property type="match status" value="1"/>
</dbReference>
<sequence length="326" mass="36564">MIYHFVCLLAYSPYELEKVPPRNMLIMDQDGQILKGLAGPFNEASSLALTCQTMGGRPLPQLSWWSNGHLIDNSSNQPAYGTIRNTIKLSSLNRSDLYKSLECKALTVNQTVLMSKSITLDLNLKPLDVRLVKLTKPLSSGTKAELECLTYGSKPEAQLTWWKGHKRLTNARAMVTTDTNVTISRLSFIATTEDNGKYISCRAENPAFNSTLLEDGFHLTVHYLPQLTINLGANIKRDSIREENDVFLECSVKSNPPVDEIIWTFEGETLRSNISLGIIASNQSLVIQKVKRAHRGYYRCIARNAQGQSTSDPFFLRVKFDFLVAI</sequence>